<dbReference type="RefSeq" id="WP_389364149.1">
    <property type="nucleotide sequence ID" value="NZ_JBIACK010000017.1"/>
</dbReference>
<dbReference type="EMBL" id="JBIACK010000017">
    <property type="protein sequence ID" value="MFE8703537.1"/>
    <property type="molecule type" value="Genomic_DNA"/>
</dbReference>
<dbReference type="Proteomes" id="UP001601059">
    <property type="component" value="Unassembled WGS sequence"/>
</dbReference>
<gene>
    <name evidence="1" type="ORF">ACFYKX_23515</name>
</gene>
<accession>A0ABW6KJ02</accession>
<name>A0ABW6KJ02_9BACI</name>
<sequence length="153" mass="17568">MLFHILKKSIVFVFLFSLTGCGIGSEQSIINQHAGAILTKNNELQFQFKINEKMFTDEKMYKVRLIIHNEKLASALGSTEIIYGEDFVHNGEYIEVNKDKADLFFMNPIPLKKDLHTFELKKMITNEESISVEVFNDQEVIGRGFLTNFASQL</sequence>
<keyword evidence="2" id="KW-1185">Reference proteome</keyword>
<organism evidence="1 2">
    <name type="scientific">Cytobacillus spartinae</name>
    <dbReference type="NCBI Taxonomy" id="3299023"/>
    <lineage>
        <taxon>Bacteria</taxon>
        <taxon>Bacillati</taxon>
        <taxon>Bacillota</taxon>
        <taxon>Bacilli</taxon>
        <taxon>Bacillales</taxon>
        <taxon>Bacillaceae</taxon>
        <taxon>Cytobacillus</taxon>
    </lineage>
</organism>
<reference evidence="1 2" key="1">
    <citation type="submission" date="2024-08" db="EMBL/GenBank/DDBJ databases">
        <title>Two novel Cytobacillus novel species.</title>
        <authorList>
            <person name="Liu G."/>
        </authorList>
    </citation>
    <scope>NUCLEOTIDE SEQUENCE [LARGE SCALE GENOMIC DNA]</scope>
    <source>
        <strain evidence="1 2">FJAT-54145</strain>
    </source>
</reference>
<protein>
    <recommendedName>
        <fullName evidence="3">Lipoprotein</fullName>
    </recommendedName>
</protein>
<evidence type="ECO:0000313" key="2">
    <source>
        <dbReference type="Proteomes" id="UP001601059"/>
    </source>
</evidence>
<evidence type="ECO:0000313" key="1">
    <source>
        <dbReference type="EMBL" id="MFE8703537.1"/>
    </source>
</evidence>
<comment type="caution">
    <text evidence="1">The sequence shown here is derived from an EMBL/GenBank/DDBJ whole genome shotgun (WGS) entry which is preliminary data.</text>
</comment>
<evidence type="ECO:0008006" key="3">
    <source>
        <dbReference type="Google" id="ProtNLM"/>
    </source>
</evidence>
<proteinExistence type="predicted"/>
<dbReference type="PROSITE" id="PS51257">
    <property type="entry name" value="PROKAR_LIPOPROTEIN"/>
    <property type="match status" value="1"/>
</dbReference>